<evidence type="ECO:0000256" key="10">
    <source>
        <dbReference type="RuleBase" id="RU363063"/>
    </source>
</evidence>
<dbReference type="AlphaFoldDB" id="A0A183IVE3"/>
<evidence type="ECO:0000256" key="7">
    <source>
        <dbReference type="ARBA" id="ARBA00022989"/>
    </source>
</evidence>
<evidence type="ECO:0000313" key="12">
    <source>
        <dbReference type="Proteomes" id="UP000270296"/>
    </source>
</evidence>
<evidence type="ECO:0000256" key="4">
    <source>
        <dbReference type="ARBA" id="ARBA00022679"/>
    </source>
</evidence>
<evidence type="ECO:0000256" key="5">
    <source>
        <dbReference type="ARBA" id="ARBA00022692"/>
    </source>
</evidence>
<keyword evidence="4" id="KW-0808">Transferase</keyword>
<comment type="similarity">
    <text evidence="2 10">Belongs to the glycosyltransferase 31 family.</text>
</comment>
<keyword evidence="3 10" id="KW-0328">Glycosyltransferase</keyword>
<evidence type="ECO:0000256" key="3">
    <source>
        <dbReference type="ARBA" id="ARBA00022676"/>
    </source>
</evidence>
<evidence type="ECO:0000256" key="9">
    <source>
        <dbReference type="ARBA" id="ARBA00023136"/>
    </source>
</evidence>
<dbReference type="GO" id="GO:0000139">
    <property type="term" value="C:Golgi membrane"/>
    <property type="evidence" value="ECO:0007669"/>
    <property type="project" value="UniProtKB-SubCell"/>
</dbReference>
<evidence type="ECO:0000313" key="13">
    <source>
        <dbReference type="WBParaSite" id="SBAD_0000787901-mRNA-1"/>
    </source>
</evidence>
<dbReference type="PANTHER" id="PTHR11214:SF3">
    <property type="entry name" value="BETA-1,3-GALACTOSYLTRANSFERASE 6"/>
    <property type="match status" value="1"/>
</dbReference>
<reference evidence="11 12" key="2">
    <citation type="submission" date="2018-11" db="EMBL/GenBank/DDBJ databases">
        <authorList>
            <consortium name="Pathogen Informatics"/>
        </authorList>
    </citation>
    <scope>NUCLEOTIDE SEQUENCE [LARGE SCALE GENOMIC DNA]</scope>
</reference>
<evidence type="ECO:0000313" key="11">
    <source>
        <dbReference type="EMBL" id="VDP13622.1"/>
    </source>
</evidence>
<keyword evidence="12" id="KW-1185">Reference proteome</keyword>
<evidence type="ECO:0000256" key="2">
    <source>
        <dbReference type="ARBA" id="ARBA00008661"/>
    </source>
</evidence>
<dbReference type="GO" id="GO:0006493">
    <property type="term" value="P:protein O-linked glycosylation"/>
    <property type="evidence" value="ECO:0007669"/>
    <property type="project" value="TreeGrafter"/>
</dbReference>
<dbReference type="EC" id="2.4.1.-" evidence="10"/>
<keyword evidence="6" id="KW-0735">Signal-anchor</keyword>
<dbReference type="GO" id="GO:0016758">
    <property type="term" value="F:hexosyltransferase activity"/>
    <property type="evidence" value="ECO:0007669"/>
    <property type="project" value="InterPro"/>
</dbReference>
<evidence type="ECO:0000256" key="1">
    <source>
        <dbReference type="ARBA" id="ARBA00004323"/>
    </source>
</evidence>
<evidence type="ECO:0000256" key="6">
    <source>
        <dbReference type="ARBA" id="ARBA00022968"/>
    </source>
</evidence>
<dbReference type="WBParaSite" id="SBAD_0000787901-mRNA-1">
    <property type="protein sequence ID" value="SBAD_0000787901-mRNA-1"/>
    <property type="gene ID" value="SBAD_0000787901"/>
</dbReference>
<gene>
    <name evidence="11" type="ORF">SBAD_LOCUS7590</name>
</gene>
<dbReference type="Pfam" id="PF01762">
    <property type="entry name" value="Galactosyl_T"/>
    <property type="match status" value="1"/>
</dbReference>
<dbReference type="EMBL" id="UZAM01010758">
    <property type="protein sequence ID" value="VDP13622.1"/>
    <property type="molecule type" value="Genomic_DNA"/>
</dbReference>
<reference evidence="13" key="1">
    <citation type="submission" date="2016-06" db="UniProtKB">
        <authorList>
            <consortium name="WormBaseParasite"/>
        </authorList>
    </citation>
    <scope>IDENTIFICATION</scope>
</reference>
<comment type="subcellular location">
    <subcellularLocation>
        <location evidence="1 10">Golgi apparatus membrane</location>
        <topology evidence="1 10">Single-pass type II membrane protein</topology>
    </subcellularLocation>
</comment>
<dbReference type="Gene3D" id="3.90.550.50">
    <property type="match status" value="1"/>
</dbReference>
<sequence>MMFTIFRNFRGRYFRREKFVFLFCILILVCCQLFGSLTNIYCECLQLLQVFSCQSENLLPNDFNFSIRAVREPSPCQNLMIDYVAFTPILPSDLSRRSFIRNTWAKQLLNNEKSKFFFVLAMEKDVELKQSELSSNNDLLILDVVEHYHNLTLKIFGAFDWISRKCRQAKFVVRADSDIVLSKAALERFIKRHRHARDSIFGYCRSFDCVMRVPFSKHCISPKLYAKPIFPSYCFGFSYVISYDVIPKILGAWPLKQYFNLDDVFVTGIIPEMIGGIHRIDQRNLFDYTIYFDTRGCADEPVASAAYGSTKANLLRWHNFNSQCHFSNAT</sequence>
<keyword evidence="5" id="KW-0812">Transmembrane</keyword>
<protein>
    <recommendedName>
        <fullName evidence="10">Hexosyltransferase</fullName>
        <ecNumber evidence="10">2.4.1.-</ecNumber>
    </recommendedName>
</protein>
<organism evidence="13">
    <name type="scientific">Soboliphyme baturini</name>
    <dbReference type="NCBI Taxonomy" id="241478"/>
    <lineage>
        <taxon>Eukaryota</taxon>
        <taxon>Metazoa</taxon>
        <taxon>Ecdysozoa</taxon>
        <taxon>Nematoda</taxon>
        <taxon>Enoplea</taxon>
        <taxon>Dorylaimia</taxon>
        <taxon>Dioctophymatida</taxon>
        <taxon>Dioctophymatoidea</taxon>
        <taxon>Soboliphymatidae</taxon>
        <taxon>Soboliphyme</taxon>
    </lineage>
</organism>
<dbReference type="OrthoDB" id="246406at2759"/>
<dbReference type="Proteomes" id="UP000270296">
    <property type="component" value="Unassembled WGS sequence"/>
</dbReference>
<keyword evidence="7" id="KW-1133">Transmembrane helix</keyword>
<name>A0A183IVE3_9BILA</name>
<keyword evidence="8 10" id="KW-0333">Golgi apparatus</keyword>
<evidence type="ECO:0000256" key="8">
    <source>
        <dbReference type="ARBA" id="ARBA00023034"/>
    </source>
</evidence>
<accession>A0A183IVE3</accession>
<keyword evidence="9" id="KW-0472">Membrane</keyword>
<dbReference type="PANTHER" id="PTHR11214">
    <property type="entry name" value="BETA-1,3-N-ACETYLGLUCOSAMINYLTRANSFERASE"/>
    <property type="match status" value="1"/>
</dbReference>
<proteinExistence type="inferred from homology"/>
<dbReference type="InterPro" id="IPR002659">
    <property type="entry name" value="Glyco_trans_31"/>
</dbReference>